<protein>
    <submittedName>
        <fullName evidence="1">Uncharacterized protein</fullName>
    </submittedName>
</protein>
<comment type="caution">
    <text evidence="1">The sequence shown here is derived from an EMBL/GenBank/DDBJ whole genome shotgun (WGS) entry which is preliminary data.</text>
</comment>
<evidence type="ECO:0000313" key="1">
    <source>
        <dbReference type="EMBL" id="KAF7829818.1"/>
    </source>
</evidence>
<dbReference type="Proteomes" id="UP000634136">
    <property type="component" value="Unassembled WGS sequence"/>
</dbReference>
<dbReference type="EMBL" id="JAAIUW010000005">
    <property type="protein sequence ID" value="KAF7829818.1"/>
    <property type="molecule type" value="Genomic_DNA"/>
</dbReference>
<name>A0A834WQG8_9FABA</name>
<reference evidence="1" key="1">
    <citation type="submission" date="2020-09" db="EMBL/GenBank/DDBJ databases">
        <title>Genome-Enabled Discovery of Anthraquinone Biosynthesis in Senna tora.</title>
        <authorList>
            <person name="Kang S.-H."/>
            <person name="Pandey R.P."/>
            <person name="Lee C.-M."/>
            <person name="Sim J.-S."/>
            <person name="Jeong J.-T."/>
            <person name="Choi B.-S."/>
            <person name="Jung M."/>
            <person name="Ginzburg D."/>
            <person name="Zhao K."/>
            <person name="Won S.Y."/>
            <person name="Oh T.-J."/>
            <person name="Yu Y."/>
            <person name="Kim N.-H."/>
            <person name="Lee O.R."/>
            <person name="Lee T.-H."/>
            <person name="Bashyal P."/>
            <person name="Kim T.-S."/>
            <person name="Lee W.-H."/>
            <person name="Kawkins C."/>
            <person name="Kim C.-K."/>
            <person name="Kim J.S."/>
            <person name="Ahn B.O."/>
            <person name="Rhee S.Y."/>
            <person name="Sohng J.K."/>
        </authorList>
    </citation>
    <scope>NUCLEOTIDE SEQUENCE</scope>
    <source>
        <tissue evidence="1">Leaf</tissue>
    </source>
</reference>
<organism evidence="1 2">
    <name type="scientific">Senna tora</name>
    <dbReference type="NCBI Taxonomy" id="362788"/>
    <lineage>
        <taxon>Eukaryota</taxon>
        <taxon>Viridiplantae</taxon>
        <taxon>Streptophyta</taxon>
        <taxon>Embryophyta</taxon>
        <taxon>Tracheophyta</taxon>
        <taxon>Spermatophyta</taxon>
        <taxon>Magnoliopsida</taxon>
        <taxon>eudicotyledons</taxon>
        <taxon>Gunneridae</taxon>
        <taxon>Pentapetalae</taxon>
        <taxon>rosids</taxon>
        <taxon>fabids</taxon>
        <taxon>Fabales</taxon>
        <taxon>Fabaceae</taxon>
        <taxon>Caesalpinioideae</taxon>
        <taxon>Cassia clade</taxon>
        <taxon>Senna</taxon>
    </lineage>
</organism>
<gene>
    <name evidence="1" type="ORF">G2W53_012151</name>
</gene>
<sequence length="62" mass="7346">MSEGSGDRRRDVKLKFMGVERMLWVLEFRVAGLQKKQQKARGTRHCNYDDPVFHSFHVDTHN</sequence>
<proteinExistence type="predicted"/>
<accession>A0A834WQG8</accession>
<evidence type="ECO:0000313" key="2">
    <source>
        <dbReference type="Proteomes" id="UP000634136"/>
    </source>
</evidence>
<keyword evidence="2" id="KW-1185">Reference proteome</keyword>
<dbReference type="AlphaFoldDB" id="A0A834WQG8"/>